<dbReference type="SUPFAM" id="SSF53448">
    <property type="entry name" value="Nucleotide-diphospho-sugar transferases"/>
    <property type="match status" value="1"/>
</dbReference>
<dbReference type="CDD" id="cd06422">
    <property type="entry name" value="NTP_transferase_like_1"/>
    <property type="match status" value="1"/>
</dbReference>
<dbReference type="NCBIfam" id="NF045761">
    <property type="entry name" value="NAMPUrTaseMurU"/>
    <property type="match status" value="1"/>
</dbReference>
<dbReference type="Gene3D" id="3.90.550.10">
    <property type="entry name" value="Spore Coat Polysaccharide Biosynthesis Protein SpsA, Chain A"/>
    <property type="match status" value="1"/>
</dbReference>
<name>A0A1F6TZ16_9PROT</name>
<dbReference type="InterPro" id="IPR005835">
    <property type="entry name" value="NTP_transferase_dom"/>
</dbReference>
<sequence length="227" mass="24763">MSLKVMILAAGRGERMRPLSDTVPKPLLEAGGKPLIVHLIERLARAGLPDLVINHSHLGEQIEKYLADGGRYGARIAYSREAGGGLETGGGIFKALSLIDTDPFVVINGDIWTDFPFDRLPTQLKGLAHLVLVDNPPQHPQGDFSLHDGQVFAQGTPRLTFSGIGVYARALFAECRPGKFPLVPLLRAAMARGQVSGEHYTGRWRDVGTPQRLNELDQELRQALSKS</sequence>
<reference evidence="4 5" key="1">
    <citation type="journal article" date="2016" name="Nat. Commun.">
        <title>Thousands of microbial genomes shed light on interconnected biogeochemical processes in an aquifer system.</title>
        <authorList>
            <person name="Anantharaman K."/>
            <person name="Brown C.T."/>
            <person name="Hug L.A."/>
            <person name="Sharon I."/>
            <person name="Castelle C.J."/>
            <person name="Probst A.J."/>
            <person name="Thomas B.C."/>
            <person name="Singh A."/>
            <person name="Wilkins M.J."/>
            <person name="Karaoz U."/>
            <person name="Brodie E.L."/>
            <person name="Williams K.H."/>
            <person name="Hubbard S.S."/>
            <person name="Banfield J.F."/>
        </authorList>
    </citation>
    <scope>NUCLEOTIDE SEQUENCE [LARGE SCALE GENOMIC DNA]</scope>
</reference>
<proteinExistence type="predicted"/>
<dbReference type="Proteomes" id="UP000179037">
    <property type="component" value="Unassembled WGS sequence"/>
</dbReference>
<dbReference type="AlphaFoldDB" id="A0A1F6TZ16"/>
<dbReference type="EMBL" id="MFTC01000072">
    <property type="protein sequence ID" value="OGI50363.1"/>
    <property type="molecule type" value="Genomic_DNA"/>
</dbReference>
<evidence type="ECO:0000256" key="2">
    <source>
        <dbReference type="ARBA" id="ARBA00022695"/>
    </source>
</evidence>
<protein>
    <submittedName>
        <fullName evidence="4">Mannose-1-phosphate guanylyltransferase</fullName>
    </submittedName>
</protein>
<dbReference type="STRING" id="1817768.A3A87_06415"/>
<dbReference type="InterPro" id="IPR054790">
    <property type="entry name" value="MurU"/>
</dbReference>
<gene>
    <name evidence="4" type="ORF">A3A87_06415</name>
</gene>
<organism evidence="4 5">
    <name type="scientific">Candidatus Muproteobacteria bacterium RIFCSPLOWO2_01_FULL_60_18</name>
    <dbReference type="NCBI Taxonomy" id="1817768"/>
    <lineage>
        <taxon>Bacteria</taxon>
        <taxon>Pseudomonadati</taxon>
        <taxon>Pseudomonadota</taxon>
        <taxon>Candidatus Muproteobacteria</taxon>
    </lineage>
</organism>
<feature type="domain" description="Nucleotidyl transferase" evidence="3">
    <location>
        <begin position="4"/>
        <end position="133"/>
    </location>
</feature>
<dbReference type="PANTHER" id="PTHR43584:SF8">
    <property type="entry name" value="N-ACETYLMURAMATE ALPHA-1-PHOSPHATE URIDYLYLTRANSFERASE"/>
    <property type="match status" value="1"/>
</dbReference>
<evidence type="ECO:0000256" key="1">
    <source>
        <dbReference type="ARBA" id="ARBA00022679"/>
    </source>
</evidence>
<evidence type="ECO:0000313" key="5">
    <source>
        <dbReference type="Proteomes" id="UP000179037"/>
    </source>
</evidence>
<dbReference type="InterPro" id="IPR029044">
    <property type="entry name" value="Nucleotide-diphossugar_trans"/>
</dbReference>
<keyword evidence="2 4" id="KW-0548">Nucleotidyltransferase</keyword>
<dbReference type="Pfam" id="PF00483">
    <property type="entry name" value="NTP_transferase"/>
    <property type="match status" value="1"/>
</dbReference>
<dbReference type="GO" id="GO:0016779">
    <property type="term" value="F:nucleotidyltransferase activity"/>
    <property type="evidence" value="ECO:0007669"/>
    <property type="project" value="UniProtKB-KW"/>
</dbReference>
<evidence type="ECO:0000259" key="3">
    <source>
        <dbReference type="Pfam" id="PF00483"/>
    </source>
</evidence>
<dbReference type="PANTHER" id="PTHR43584">
    <property type="entry name" value="NUCLEOTIDYL TRANSFERASE"/>
    <property type="match status" value="1"/>
</dbReference>
<accession>A0A1F6TZ16</accession>
<evidence type="ECO:0000313" key="4">
    <source>
        <dbReference type="EMBL" id="OGI50363.1"/>
    </source>
</evidence>
<dbReference type="InterPro" id="IPR050065">
    <property type="entry name" value="GlmU-like"/>
</dbReference>
<keyword evidence="1 4" id="KW-0808">Transferase</keyword>
<comment type="caution">
    <text evidence="4">The sequence shown here is derived from an EMBL/GenBank/DDBJ whole genome shotgun (WGS) entry which is preliminary data.</text>
</comment>